<reference evidence="1" key="1">
    <citation type="journal article" date="2020" name="Nature">
        <title>Giant virus diversity and host interactions through global metagenomics.</title>
        <authorList>
            <person name="Schulz F."/>
            <person name="Roux S."/>
            <person name="Paez-Espino D."/>
            <person name="Jungbluth S."/>
            <person name="Walsh D.A."/>
            <person name="Denef V.J."/>
            <person name="McMahon K.D."/>
            <person name="Konstantinidis K.T."/>
            <person name="Eloe-Fadrosh E.A."/>
            <person name="Kyrpides N.C."/>
            <person name="Woyke T."/>
        </authorList>
    </citation>
    <scope>NUCLEOTIDE SEQUENCE</scope>
    <source>
        <strain evidence="1">GVMAG-M-3300023174-124</strain>
    </source>
</reference>
<accession>A0A6C0D5L5</accession>
<sequence>MNKPITRSASRQNREHQTNIYTRGYDVFKNKIPIHPEVLTALQKQVDSKMGGPIFNGAKNDKKRIQSNLSRKPAVLDEFIDELETTIYDLLPADSPLSFSNWVILKSTPGCQRQQPHTDYDPELIRRTPTHIPLLVLVSIMPDTYLDLWDTNGIHERVSMDAGDILIFRADTVHAGSAYQRENIRIHVYLDNPVIQRIHNRVWFAKIQMR</sequence>
<dbReference type="AlphaFoldDB" id="A0A6C0D5L5"/>
<protein>
    <recommendedName>
        <fullName evidence="2">Fe2OG dioxygenase domain-containing protein</fullName>
    </recommendedName>
</protein>
<evidence type="ECO:0000313" key="1">
    <source>
        <dbReference type="EMBL" id="QHT11807.1"/>
    </source>
</evidence>
<dbReference type="EMBL" id="MN739538">
    <property type="protein sequence ID" value="QHT11807.1"/>
    <property type="molecule type" value="Genomic_DNA"/>
</dbReference>
<dbReference type="SUPFAM" id="SSF51197">
    <property type="entry name" value="Clavaminate synthase-like"/>
    <property type="match status" value="1"/>
</dbReference>
<proteinExistence type="predicted"/>
<name>A0A6C0D5L5_9ZZZZ</name>
<organism evidence="1">
    <name type="scientific">viral metagenome</name>
    <dbReference type="NCBI Taxonomy" id="1070528"/>
    <lineage>
        <taxon>unclassified sequences</taxon>
        <taxon>metagenomes</taxon>
        <taxon>organismal metagenomes</taxon>
    </lineage>
</organism>
<evidence type="ECO:0008006" key="2">
    <source>
        <dbReference type="Google" id="ProtNLM"/>
    </source>
</evidence>